<keyword evidence="3" id="KW-1185">Reference proteome</keyword>
<name>A0A9P6NTP6_9BASI</name>
<gene>
    <name evidence="2" type="ORF">CROQUDRAFT_89152</name>
</gene>
<comment type="caution">
    <text evidence="2">The sequence shown here is derived from an EMBL/GenBank/DDBJ whole genome shotgun (WGS) entry which is preliminary data.</text>
</comment>
<organism evidence="2 3">
    <name type="scientific">Cronartium quercuum f. sp. fusiforme G11</name>
    <dbReference type="NCBI Taxonomy" id="708437"/>
    <lineage>
        <taxon>Eukaryota</taxon>
        <taxon>Fungi</taxon>
        <taxon>Dikarya</taxon>
        <taxon>Basidiomycota</taxon>
        <taxon>Pucciniomycotina</taxon>
        <taxon>Pucciniomycetes</taxon>
        <taxon>Pucciniales</taxon>
        <taxon>Coleosporiaceae</taxon>
        <taxon>Cronartium</taxon>
    </lineage>
</organism>
<dbReference type="EMBL" id="MU167228">
    <property type="protein sequence ID" value="KAG0149341.1"/>
    <property type="molecule type" value="Genomic_DNA"/>
</dbReference>
<dbReference type="Proteomes" id="UP000886653">
    <property type="component" value="Unassembled WGS sequence"/>
</dbReference>
<proteinExistence type="predicted"/>
<evidence type="ECO:0000313" key="2">
    <source>
        <dbReference type="EMBL" id="KAG0149341.1"/>
    </source>
</evidence>
<sequence>MLVNKTLGRASFYTYPSKNRCRVLLLCQSFRSATSPSAISALLYCMSNLSGGFIRPETGAMVDHIQLTRSTVQSSNSEEIVPSGGCEFRLETPASTRLQRRIQGASVAPDGSLVKGRPTRPTPVDDEGQKMCVRPVGIADRPGHVPQTRTVMNRPSGTSTYVLLDVYKVWPLHVLELNVPTALRRHKLAPGL</sequence>
<evidence type="ECO:0000256" key="1">
    <source>
        <dbReference type="SAM" id="MobiDB-lite"/>
    </source>
</evidence>
<reference evidence="2" key="1">
    <citation type="submission" date="2013-11" db="EMBL/GenBank/DDBJ databases">
        <title>Genome sequence of the fusiform rust pathogen reveals effectors for host alternation and coevolution with pine.</title>
        <authorList>
            <consortium name="DOE Joint Genome Institute"/>
            <person name="Smith K."/>
            <person name="Pendleton A."/>
            <person name="Kubisiak T."/>
            <person name="Anderson C."/>
            <person name="Salamov A."/>
            <person name="Aerts A."/>
            <person name="Riley R."/>
            <person name="Clum A."/>
            <person name="Lindquist E."/>
            <person name="Ence D."/>
            <person name="Campbell M."/>
            <person name="Kronenberg Z."/>
            <person name="Feau N."/>
            <person name="Dhillon B."/>
            <person name="Hamelin R."/>
            <person name="Burleigh J."/>
            <person name="Smith J."/>
            <person name="Yandell M."/>
            <person name="Nelson C."/>
            <person name="Grigoriev I."/>
            <person name="Davis J."/>
        </authorList>
    </citation>
    <scope>NUCLEOTIDE SEQUENCE</scope>
    <source>
        <strain evidence="2">G11</strain>
    </source>
</reference>
<protein>
    <submittedName>
        <fullName evidence="2">Uncharacterized protein</fullName>
    </submittedName>
</protein>
<accession>A0A9P6NTP6</accession>
<evidence type="ECO:0000313" key="3">
    <source>
        <dbReference type="Proteomes" id="UP000886653"/>
    </source>
</evidence>
<feature type="region of interest" description="Disordered" evidence="1">
    <location>
        <begin position="107"/>
        <end position="127"/>
    </location>
</feature>
<dbReference type="AlphaFoldDB" id="A0A9P6NTP6"/>